<dbReference type="STRING" id="158500.BES08_04765"/>
<gene>
    <name evidence="3" type="ORF">BV97_01471</name>
</gene>
<proteinExistence type="predicted"/>
<accession>A0A031K2B5</accession>
<dbReference type="InterPro" id="IPR018638">
    <property type="entry name" value="DUF2061_membrane"/>
</dbReference>
<comment type="caution">
    <text evidence="3">The sequence shown here is derived from an EMBL/GenBank/DDBJ whole genome shotgun (WGS) entry which is preliminary data.</text>
</comment>
<dbReference type="PATRIC" id="fig|158500.4.peg.1507"/>
<protein>
    <recommendedName>
        <fullName evidence="2">DUF2061 domain-containing protein</fullName>
    </recommendedName>
</protein>
<evidence type="ECO:0000313" key="4">
    <source>
        <dbReference type="Proteomes" id="UP000024329"/>
    </source>
</evidence>
<dbReference type="EMBL" id="JFYZ01000003">
    <property type="protein sequence ID" value="EZP83360.1"/>
    <property type="molecule type" value="Genomic_DNA"/>
</dbReference>
<name>A0A031K2B5_9SPHN</name>
<keyword evidence="1" id="KW-0472">Membrane</keyword>
<evidence type="ECO:0000313" key="3">
    <source>
        <dbReference type="EMBL" id="EZP83360.1"/>
    </source>
</evidence>
<dbReference type="AlphaFoldDB" id="A0A031K2B5"/>
<dbReference type="eggNOG" id="COG3205">
    <property type="taxonomic scope" value="Bacteria"/>
</dbReference>
<dbReference type="RefSeq" id="WP_036524558.1">
    <property type="nucleotide sequence ID" value="NZ_JFYZ01000003.1"/>
</dbReference>
<keyword evidence="1" id="KW-0812">Transmembrane</keyword>
<sequence length="73" mass="8056">MTRDFAKTLSFLALHLMVGFTVAYLVTGSVTMAGGIALIEPMVNAVVFFFHERAWRSGDTSFTALLRHRHAAV</sequence>
<reference evidence="3 4" key="1">
    <citation type="submission" date="2014-03" db="EMBL/GenBank/DDBJ databases">
        <title>Whole genome sequence of Novosphingobium resinovorum KF1.</title>
        <authorList>
            <person name="Gan H.M."/>
            <person name="Gan H.Y."/>
            <person name="Chew T.H."/>
            <person name="Savka M.A."/>
        </authorList>
    </citation>
    <scope>NUCLEOTIDE SEQUENCE [LARGE SCALE GENOMIC DNA]</scope>
    <source>
        <strain evidence="3 4">KF1</strain>
    </source>
</reference>
<feature type="transmembrane region" description="Helical" evidence="1">
    <location>
        <begin position="9"/>
        <end position="26"/>
    </location>
</feature>
<dbReference type="Pfam" id="PF09834">
    <property type="entry name" value="DUF2061"/>
    <property type="match status" value="1"/>
</dbReference>
<evidence type="ECO:0000259" key="2">
    <source>
        <dbReference type="Pfam" id="PF09834"/>
    </source>
</evidence>
<organism evidence="3 4">
    <name type="scientific">Novosphingobium resinovorum</name>
    <dbReference type="NCBI Taxonomy" id="158500"/>
    <lineage>
        <taxon>Bacteria</taxon>
        <taxon>Pseudomonadati</taxon>
        <taxon>Pseudomonadota</taxon>
        <taxon>Alphaproteobacteria</taxon>
        <taxon>Sphingomonadales</taxon>
        <taxon>Sphingomonadaceae</taxon>
        <taxon>Novosphingobium</taxon>
    </lineage>
</organism>
<evidence type="ECO:0000256" key="1">
    <source>
        <dbReference type="SAM" id="Phobius"/>
    </source>
</evidence>
<feature type="domain" description="DUF2061" evidence="2">
    <location>
        <begin position="6"/>
        <end position="55"/>
    </location>
</feature>
<dbReference type="Proteomes" id="UP000024329">
    <property type="component" value="Unassembled WGS sequence"/>
</dbReference>
<keyword evidence="1" id="KW-1133">Transmembrane helix</keyword>